<keyword evidence="6" id="KW-1185">Reference proteome</keyword>
<dbReference type="InterPro" id="IPR002227">
    <property type="entry name" value="Tyrosinase_Cu-bd"/>
</dbReference>
<keyword evidence="2" id="KW-0186">Copper</keyword>
<feature type="chain" id="PRO_5044022005" description="Tyrosinase copper-binding domain-containing protein" evidence="3">
    <location>
        <begin position="21"/>
        <end position="403"/>
    </location>
</feature>
<dbReference type="PRINTS" id="PR00092">
    <property type="entry name" value="TYROSINASE"/>
</dbReference>
<dbReference type="Pfam" id="PF00264">
    <property type="entry name" value="Tyrosinase"/>
    <property type="match status" value="1"/>
</dbReference>
<evidence type="ECO:0000259" key="4">
    <source>
        <dbReference type="PROSITE" id="PS00498"/>
    </source>
</evidence>
<evidence type="ECO:0000256" key="1">
    <source>
        <dbReference type="ARBA" id="ARBA00022723"/>
    </source>
</evidence>
<keyword evidence="3" id="KW-0732">Signal</keyword>
<dbReference type="GO" id="GO:0046872">
    <property type="term" value="F:metal ion binding"/>
    <property type="evidence" value="ECO:0007669"/>
    <property type="project" value="UniProtKB-KW"/>
</dbReference>
<dbReference type="Gene3D" id="1.10.1280.10">
    <property type="entry name" value="Di-copper center containing domain from catechol oxidase"/>
    <property type="match status" value="1"/>
</dbReference>
<dbReference type="AlphaFoldDB" id="A0AAV2IQW6"/>
<dbReference type="SUPFAM" id="SSF48056">
    <property type="entry name" value="Di-copper centre-containing domain"/>
    <property type="match status" value="1"/>
</dbReference>
<evidence type="ECO:0000313" key="5">
    <source>
        <dbReference type="EMBL" id="CAL1548142.1"/>
    </source>
</evidence>
<dbReference type="EMBL" id="CAXITT010001192">
    <property type="protein sequence ID" value="CAL1548142.1"/>
    <property type="molecule type" value="Genomic_DNA"/>
</dbReference>
<proteinExistence type="predicted"/>
<organism evidence="5 6">
    <name type="scientific">Lymnaea stagnalis</name>
    <name type="common">Great pond snail</name>
    <name type="synonym">Helix stagnalis</name>
    <dbReference type="NCBI Taxonomy" id="6523"/>
    <lineage>
        <taxon>Eukaryota</taxon>
        <taxon>Metazoa</taxon>
        <taxon>Spiralia</taxon>
        <taxon>Lophotrochozoa</taxon>
        <taxon>Mollusca</taxon>
        <taxon>Gastropoda</taxon>
        <taxon>Heterobranchia</taxon>
        <taxon>Euthyneura</taxon>
        <taxon>Panpulmonata</taxon>
        <taxon>Hygrophila</taxon>
        <taxon>Lymnaeoidea</taxon>
        <taxon>Lymnaeidae</taxon>
        <taxon>Lymnaea</taxon>
    </lineage>
</organism>
<dbReference type="PANTHER" id="PTHR11474">
    <property type="entry name" value="TYROSINASE FAMILY MEMBER"/>
    <property type="match status" value="1"/>
</dbReference>
<evidence type="ECO:0000256" key="2">
    <source>
        <dbReference type="ARBA" id="ARBA00023008"/>
    </source>
</evidence>
<protein>
    <recommendedName>
        <fullName evidence="4">Tyrosinase copper-binding domain-containing protein</fullName>
    </recommendedName>
</protein>
<feature type="signal peptide" evidence="3">
    <location>
        <begin position="1"/>
        <end position="20"/>
    </location>
</feature>
<reference evidence="5 6" key="1">
    <citation type="submission" date="2024-04" db="EMBL/GenBank/DDBJ databases">
        <authorList>
            <consortium name="Genoscope - CEA"/>
            <person name="William W."/>
        </authorList>
    </citation>
    <scope>NUCLEOTIDE SEQUENCE [LARGE SCALE GENOMIC DNA]</scope>
</reference>
<comment type="caution">
    <text evidence="5">The sequence shown here is derived from an EMBL/GenBank/DDBJ whole genome shotgun (WGS) entry which is preliminary data.</text>
</comment>
<dbReference type="Proteomes" id="UP001497497">
    <property type="component" value="Unassembled WGS sequence"/>
</dbReference>
<dbReference type="PANTHER" id="PTHR11474:SF126">
    <property type="entry name" value="TYROSINASE-LIKE PROTEIN TYR-1-RELATED"/>
    <property type="match status" value="1"/>
</dbReference>
<dbReference type="GO" id="GO:0016491">
    <property type="term" value="F:oxidoreductase activity"/>
    <property type="evidence" value="ECO:0007669"/>
    <property type="project" value="InterPro"/>
</dbReference>
<feature type="domain" description="Tyrosinase copper-binding" evidence="4">
    <location>
        <begin position="244"/>
        <end position="255"/>
    </location>
</feature>
<name>A0AAV2IQW6_LYMST</name>
<evidence type="ECO:0000313" key="6">
    <source>
        <dbReference type="Proteomes" id="UP001497497"/>
    </source>
</evidence>
<accession>A0AAV2IQW6</accession>
<sequence>MQWSLCLAIVLVLTLPAADLQFAGLADQPQIKDSLRLANILMNRPIEGPSLRKDCRMLNATDFQRIISAVNAAKADTRIRPNVHDAFSYLHAHPDVNKGAHLGPSFLPYHRVFIFLYEKLLRIYDRNISLCFWDSSAEPEKMTWSALWTPELFGNVQGLVSTGFAKGWVTPLRALDRQGMLYWTCATQGRPMTDDDVKVVLSKKRLGEISMPAAEVNANVELMHNYVHTYVGGIMGQVQTAAYDPIFWFHHTFIDCLYEKFQRRQRELGIDPMRDWPVEHADDAHGPFAPMRLGSLRNIDGAQEFFSREIVRCEHIPPCTNDTECGEYMRCDKARQKCVSDTLRPAMELGTMWSSVENLLTSMLRGRLSSQNDPLQASSFGFGMVFQQPELFAFSGSGNTKKM</sequence>
<dbReference type="InterPro" id="IPR050316">
    <property type="entry name" value="Tyrosinase/Hemocyanin"/>
</dbReference>
<dbReference type="InterPro" id="IPR008922">
    <property type="entry name" value="Di-copper_centre_dom_sf"/>
</dbReference>
<dbReference type="PROSITE" id="PS00498">
    <property type="entry name" value="TYROSINASE_2"/>
    <property type="match status" value="1"/>
</dbReference>
<evidence type="ECO:0000256" key="3">
    <source>
        <dbReference type="SAM" id="SignalP"/>
    </source>
</evidence>
<gene>
    <name evidence="5" type="ORF">GSLYS_00021459001</name>
</gene>
<keyword evidence="1" id="KW-0479">Metal-binding</keyword>